<protein>
    <recommendedName>
        <fullName evidence="9">3-dehydroquinate synthase</fullName>
        <ecNumber evidence="8">4.2.3.4</ecNumber>
    </recommendedName>
    <alternativeName>
        <fullName evidence="20">3-dehydroquinate synthase, chloroplastic</fullName>
    </alternativeName>
</protein>
<comment type="subcellular location">
    <subcellularLocation>
        <location evidence="5">Cytoplasm</location>
    </subcellularLocation>
    <subcellularLocation>
        <location evidence="4">Plastid</location>
        <location evidence="4">Chloroplast</location>
    </subcellularLocation>
</comment>
<evidence type="ECO:0000259" key="21">
    <source>
        <dbReference type="Pfam" id="PF01761"/>
    </source>
</evidence>
<keyword evidence="17" id="KW-0456">Lyase</keyword>
<dbReference type="NCBIfam" id="TIGR01357">
    <property type="entry name" value="aroB"/>
    <property type="match status" value="1"/>
</dbReference>
<evidence type="ECO:0000256" key="1">
    <source>
        <dbReference type="ARBA" id="ARBA00001393"/>
    </source>
</evidence>
<sequence length="387" mass="41612">MGAPVPVGLLSAAPSAIAAEPAPSEVVGVDLGDRSYPIYIGAGLLDRGDLIARHVPGRRVLVVTNTTVAPLYLDRCVKALSAEGNLQVDSVVLPDGEEYKTIEVVQQIWDKAMECRLNRQSTFVALGGGVIGDMTGFAAASFLRGVHFLQIPTTVMAQVDSSVGGKTGVNHPLGKNMIGAFYQPTCVLIDTETLDTLPDRELASGVSEIVKYGLIRDAALFHWLEDNMEKLMARDQQALTYAIQRSCINKAEVVAQDELEGGVRATLNLGHTFGHAIETGQGYGVWLHGEAVSSGMVMAAHMSHKLGWVDASLPQRVRELLLRANLPVDAPPSMTPDQFRTIMAVDKKVQDGKLRLVLLKGKLGGCVVTGDFDGSKLTETLDEFCHR</sequence>
<evidence type="ECO:0000256" key="9">
    <source>
        <dbReference type="ARBA" id="ARBA00017684"/>
    </source>
</evidence>
<comment type="pathway">
    <text evidence="6">Metabolic intermediate biosynthesis; chorismate biosynthesis; chorismate from D-erythrose 4-phosphate and phosphoenolpyruvate: step 2/7.</text>
</comment>
<evidence type="ECO:0000256" key="20">
    <source>
        <dbReference type="ARBA" id="ARBA00068623"/>
    </source>
</evidence>
<evidence type="ECO:0000256" key="3">
    <source>
        <dbReference type="ARBA" id="ARBA00001941"/>
    </source>
</evidence>
<comment type="cofactor">
    <cofactor evidence="3">
        <name>Co(2+)</name>
        <dbReference type="ChEBI" id="CHEBI:48828"/>
    </cofactor>
</comment>
<evidence type="ECO:0000256" key="19">
    <source>
        <dbReference type="ARBA" id="ARBA00056090"/>
    </source>
</evidence>
<evidence type="ECO:0000256" key="14">
    <source>
        <dbReference type="ARBA" id="ARBA00022833"/>
    </source>
</evidence>
<dbReference type="HAMAP" id="MF_00110">
    <property type="entry name" value="DHQ_synthase"/>
    <property type="match status" value="1"/>
</dbReference>
<comment type="similarity">
    <text evidence="7">Belongs to the sugar phosphate cyclases superfamily. Dehydroquinate synthase family.</text>
</comment>
<feature type="domain" description="3-dehydroquinate synthase C-terminal" evidence="22">
    <location>
        <begin position="205"/>
        <end position="349"/>
    </location>
</feature>
<evidence type="ECO:0000256" key="2">
    <source>
        <dbReference type="ARBA" id="ARBA00001911"/>
    </source>
</evidence>
<dbReference type="InterPro" id="IPR016037">
    <property type="entry name" value="DHQ_synth_AroB"/>
</dbReference>
<evidence type="ECO:0000256" key="11">
    <source>
        <dbReference type="ARBA" id="ARBA00022605"/>
    </source>
</evidence>
<dbReference type="GO" id="GO:0046872">
    <property type="term" value="F:metal ion binding"/>
    <property type="evidence" value="ECO:0007669"/>
    <property type="project" value="UniProtKB-KW"/>
</dbReference>
<dbReference type="InterPro" id="IPR030963">
    <property type="entry name" value="DHQ_synth_fam"/>
</dbReference>
<dbReference type="GO" id="GO:0009507">
    <property type="term" value="C:chloroplast"/>
    <property type="evidence" value="ECO:0007669"/>
    <property type="project" value="UniProtKB-SubCell"/>
</dbReference>
<evidence type="ECO:0000256" key="7">
    <source>
        <dbReference type="ARBA" id="ARBA00005412"/>
    </source>
</evidence>
<keyword evidence="10" id="KW-0963">Cytoplasm</keyword>
<dbReference type="InterPro" id="IPR056179">
    <property type="entry name" value="DHQS_C"/>
</dbReference>
<dbReference type="SUPFAM" id="SSF56796">
    <property type="entry name" value="Dehydroquinate synthase-like"/>
    <property type="match status" value="1"/>
</dbReference>
<dbReference type="EC" id="4.2.3.4" evidence="8"/>
<name>A0A8S1IUP9_9CHLO</name>
<keyword evidence="11" id="KW-0028">Amino-acid biosynthesis</keyword>
<evidence type="ECO:0000256" key="13">
    <source>
        <dbReference type="ARBA" id="ARBA00022741"/>
    </source>
</evidence>
<evidence type="ECO:0000256" key="17">
    <source>
        <dbReference type="ARBA" id="ARBA00023239"/>
    </source>
</evidence>
<dbReference type="GO" id="GO:0008652">
    <property type="term" value="P:amino acid biosynthetic process"/>
    <property type="evidence" value="ECO:0007669"/>
    <property type="project" value="UniProtKB-KW"/>
</dbReference>
<comment type="cofactor">
    <cofactor evidence="2">
        <name>NAD(+)</name>
        <dbReference type="ChEBI" id="CHEBI:57540"/>
    </cofactor>
</comment>
<comment type="catalytic activity">
    <reaction evidence="1">
        <text>7-phospho-2-dehydro-3-deoxy-D-arabino-heptonate = 3-dehydroquinate + phosphate</text>
        <dbReference type="Rhea" id="RHEA:21968"/>
        <dbReference type="ChEBI" id="CHEBI:32364"/>
        <dbReference type="ChEBI" id="CHEBI:43474"/>
        <dbReference type="ChEBI" id="CHEBI:58394"/>
        <dbReference type="EC" id="4.2.3.4"/>
    </reaction>
</comment>
<dbReference type="Pfam" id="PF01761">
    <property type="entry name" value="DHQ_synthase"/>
    <property type="match status" value="1"/>
</dbReference>
<dbReference type="OrthoDB" id="197068at2759"/>
<gene>
    <name evidence="23" type="ORF">OSTQU699_LOCUS4140</name>
</gene>
<proteinExistence type="inferred from homology"/>
<dbReference type="GO" id="GO:0009073">
    <property type="term" value="P:aromatic amino acid family biosynthetic process"/>
    <property type="evidence" value="ECO:0007669"/>
    <property type="project" value="UniProtKB-KW"/>
</dbReference>
<evidence type="ECO:0000256" key="5">
    <source>
        <dbReference type="ARBA" id="ARBA00004496"/>
    </source>
</evidence>
<dbReference type="PANTHER" id="PTHR43622">
    <property type="entry name" value="3-DEHYDROQUINATE SYNTHASE"/>
    <property type="match status" value="1"/>
</dbReference>
<comment type="caution">
    <text evidence="23">The sequence shown here is derived from an EMBL/GenBank/DDBJ whole genome shotgun (WGS) entry which is preliminary data.</text>
</comment>
<evidence type="ECO:0000259" key="22">
    <source>
        <dbReference type="Pfam" id="PF24621"/>
    </source>
</evidence>
<accession>A0A8S1IUP9</accession>
<dbReference type="InterPro" id="IPR030960">
    <property type="entry name" value="DHQS/DOIS_N"/>
</dbReference>
<evidence type="ECO:0000313" key="23">
    <source>
        <dbReference type="EMBL" id="CAD7698781.1"/>
    </source>
</evidence>
<keyword evidence="15" id="KW-0520">NAD</keyword>
<evidence type="ECO:0000256" key="6">
    <source>
        <dbReference type="ARBA" id="ARBA00004661"/>
    </source>
</evidence>
<dbReference type="FunFam" id="3.40.50.1970:FF:000001">
    <property type="entry name" value="3-dehydroquinate synthase"/>
    <property type="match status" value="1"/>
</dbReference>
<dbReference type="InterPro" id="IPR050071">
    <property type="entry name" value="Dehydroquinate_synthase"/>
</dbReference>
<dbReference type="FunFam" id="1.20.1090.10:FF:000002">
    <property type="entry name" value="3-dehydroquinate synthase"/>
    <property type="match status" value="1"/>
</dbReference>
<evidence type="ECO:0000256" key="4">
    <source>
        <dbReference type="ARBA" id="ARBA00004229"/>
    </source>
</evidence>
<dbReference type="GO" id="GO:0003856">
    <property type="term" value="F:3-dehydroquinate synthase activity"/>
    <property type="evidence" value="ECO:0007669"/>
    <property type="project" value="UniProtKB-EC"/>
</dbReference>
<keyword evidence="14" id="KW-0862">Zinc</keyword>
<keyword evidence="24" id="KW-1185">Reference proteome</keyword>
<evidence type="ECO:0000256" key="8">
    <source>
        <dbReference type="ARBA" id="ARBA00013031"/>
    </source>
</evidence>
<reference evidence="23" key="1">
    <citation type="submission" date="2020-12" db="EMBL/GenBank/DDBJ databases">
        <authorList>
            <person name="Iha C."/>
        </authorList>
    </citation>
    <scope>NUCLEOTIDE SEQUENCE</scope>
</reference>
<keyword evidence="16" id="KW-0057">Aromatic amino acid biosynthesis</keyword>
<evidence type="ECO:0000256" key="12">
    <source>
        <dbReference type="ARBA" id="ARBA00022723"/>
    </source>
</evidence>
<evidence type="ECO:0000256" key="18">
    <source>
        <dbReference type="ARBA" id="ARBA00023285"/>
    </source>
</evidence>
<keyword evidence="13" id="KW-0547">Nucleotide-binding</keyword>
<dbReference type="CDD" id="cd08195">
    <property type="entry name" value="DHQS"/>
    <property type="match status" value="1"/>
</dbReference>
<keyword evidence="12" id="KW-0479">Metal-binding</keyword>
<comment type="function">
    <text evidence="19">Catalyzes the second step in the shikimate pathway.</text>
</comment>
<feature type="domain" description="3-dehydroquinate synthase N-terminal" evidence="21">
    <location>
        <begin position="91"/>
        <end position="203"/>
    </location>
</feature>
<dbReference type="Gene3D" id="1.20.1090.10">
    <property type="entry name" value="Dehydroquinate synthase-like - alpha domain"/>
    <property type="match status" value="1"/>
</dbReference>
<evidence type="ECO:0000313" key="24">
    <source>
        <dbReference type="Proteomes" id="UP000708148"/>
    </source>
</evidence>
<dbReference type="Pfam" id="PF24621">
    <property type="entry name" value="DHQS_C"/>
    <property type="match status" value="1"/>
</dbReference>
<dbReference type="PIRSF" id="PIRSF001455">
    <property type="entry name" value="DHQ_synth"/>
    <property type="match status" value="1"/>
</dbReference>
<evidence type="ECO:0000256" key="10">
    <source>
        <dbReference type="ARBA" id="ARBA00022490"/>
    </source>
</evidence>
<dbReference type="AlphaFoldDB" id="A0A8S1IUP9"/>
<dbReference type="Gene3D" id="3.40.50.1970">
    <property type="match status" value="1"/>
</dbReference>
<keyword evidence="18" id="KW-0170">Cobalt</keyword>
<evidence type="ECO:0000256" key="16">
    <source>
        <dbReference type="ARBA" id="ARBA00023141"/>
    </source>
</evidence>
<dbReference type="EMBL" id="CAJHUC010000885">
    <property type="protein sequence ID" value="CAD7698781.1"/>
    <property type="molecule type" value="Genomic_DNA"/>
</dbReference>
<evidence type="ECO:0000256" key="15">
    <source>
        <dbReference type="ARBA" id="ARBA00023027"/>
    </source>
</evidence>
<dbReference type="PANTHER" id="PTHR43622:SF7">
    <property type="entry name" value="3-DEHYDROQUINATE SYNTHASE, CHLOROPLASTIC"/>
    <property type="match status" value="1"/>
</dbReference>
<dbReference type="GO" id="GO:0009423">
    <property type="term" value="P:chorismate biosynthetic process"/>
    <property type="evidence" value="ECO:0007669"/>
    <property type="project" value="UniProtKB-ARBA"/>
</dbReference>
<organism evidence="23 24">
    <name type="scientific">Ostreobium quekettii</name>
    <dbReference type="NCBI Taxonomy" id="121088"/>
    <lineage>
        <taxon>Eukaryota</taxon>
        <taxon>Viridiplantae</taxon>
        <taxon>Chlorophyta</taxon>
        <taxon>core chlorophytes</taxon>
        <taxon>Ulvophyceae</taxon>
        <taxon>TCBD clade</taxon>
        <taxon>Bryopsidales</taxon>
        <taxon>Ostreobineae</taxon>
        <taxon>Ostreobiaceae</taxon>
        <taxon>Ostreobium</taxon>
    </lineage>
</organism>
<dbReference type="GO" id="GO:0000166">
    <property type="term" value="F:nucleotide binding"/>
    <property type="evidence" value="ECO:0007669"/>
    <property type="project" value="UniProtKB-KW"/>
</dbReference>
<dbReference type="Proteomes" id="UP000708148">
    <property type="component" value="Unassembled WGS sequence"/>
</dbReference>